<organism evidence="2 3">
    <name type="scientific">Komagataeibacter medellinensis</name>
    <dbReference type="NCBI Taxonomy" id="1177712"/>
    <lineage>
        <taxon>Bacteria</taxon>
        <taxon>Pseudomonadati</taxon>
        <taxon>Pseudomonadota</taxon>
        <taxon>Alphaproteobacteria</taxon>
        <taxon>Acetobacterales</taxon>
        <taxon>Acetobacteraceae</taxon>
        <taxon>Komagataeibacter</taxon>
    </lineage>
</organism>
<evidence type="ECO:0008006" key="4">
    <source>
        <dbReference type="Google" id="ProtNLM"/>
    </source>
</evidence>
<feature type="region of interest" description="Disordered" evidence="1">
    <location>
        <begin position="62"/>
        <end position="81"/>
    </location>
</feature>
<dbReference type="EMBL" id="QYAZ01000001">
    <property type="protein sequence ID" value="KAB8124002.1"/>
    <property type="molecule type" value="Genomic_DNA"/>
</dbReference>
<keyword evidence="3" id="KW-1185">Reference proteome</keyword>
<protein>
    <recommendedName>
        <fullName evidence="4">DUF2635 domain-containing protein</fullName>
    </recommendedName>
</protein>
<evidence type="ECO:0000313" key="3">
    <source>
        <dbReference type="Proteomes" id="UP000427842"/>
    </source>
</evidence>
<feature type="region of interest" description="Disordered" evidence="1">
    <location>
        <begin position="1"/>
        <end position="29"/>
    </location>
</feature>
<sequence length="81" mass="8630">MSKTLNVVPKPGTIIRDAKGRDMGNGPFEVDLSDHYWRRLRKWGDVMTPDEVTAAAEKAKAAATAVAPTAPAKPATPGAKE</sequence>
<proteinExistence type="predicted"/>
<reference evidence="2 3" key="1">
    <citation type="submission" date="2018-09" db="EMBL/GenBank/DDBJ databases">
        <title>Genome sequence and characterization of the bcs clusters for the production of nanocellulose from the low pH resistant strain Komagataeibacter medellinensis ID13488.</title>
        <authorList>
            <person name="Hernandez-Arriaga A.M."/>
            <person name="Del Cerro C."/>
            <person name="Urbina L."/>
            <person name="Eceiza A."/>
            <person name="Retegi A."/>
            <person name="Prieto M.A."/>
        </authorList>
    </citation>
    <scope>NUCLEOTIDE SEQUENCE [LARGE SCALE GENOMIC DNA]</scope>
    <source>
        <strain evidence="2 3">ID13488</strain>
    </source>
</reference>
<name>A0ABQ6VVA6_9PROT</name>
<evidence type="ECO:0000256" key="1">
    <source>
        <dbReference type="SAM" id="MobiDB-lite"/>
    </source>
</evidence>
<dbReference type="RefSeq" id="WP_153469513.1">
    <property type="nucleotide sequence ID" value="NZ_QYAZ01000001.1"/>
</dbReference>
<accession>A0ABQ6VVA6</accession>
<gene>
    <name evidence="2" type="ORF">D3W54_07065</name>
</gene>
<dbReference type="Proteomes" id="UP000427842">
    <property type="component" value="Unassembled WGS sequence"/>
</dbReference>
<comment type="caution">
    <text evidence="2">The sequence shown here is derived from an EMBL/GenBank/DDBJ whole genome shotgun (WGS) entry which is preliminary data.</text>
</comment>
<evidence type="ECO:0000313" key="2">
    <source>
        <dbReference type="EMBL" id="KAB8124002.1"/>
    </source>
</evidence>